<dbReference type="EMBL" id="CP159992">
    <property type="protein sequence ID" value="XCP97257.1"/>
    <property type="molecule type" value="Genomic_DNA"/>
</dbReference>
<dbReference type="PANTHER" id="PTHR43280">
    <property type="entry name" value="ARAC-FAMILY TRANSCRIPTIONAL REGULATOR"/>
    <property type="match status" value="1"/>
</dbReference>
<evidence type="ECO:0000259" key="4">
    <source>
        <dbReference type="PROSITE" id="PS01124"/>
    </source>
</evidence>
<keyword evidence="3" id="KW-0804">Transcription</keyword>
<dbReference type="Gene3D" id="1.10.10.60">
    <property type="entry name" value="Homeodomain-like"/>
    <property type="match status" value="2"/>
</dbReference>
<dbReference type="SUPFAM" id="SSF46689">
    <property type="entry name" value="Homeodomain-like"/>
    <property type="match status" value="2"/>
</dbReference>
<evidence type="ECO:0000256" key="2">
    <source>
        <dbReference type="ARBA" id="ARBA00023125"/>
    </source>
</evidence>
<dbReference type="InterPro" id="IPR009057">
    <property type="entry name" value="Homeodomain-like_sf"/>
</dbReference>
<dbReference type="InterPro" id="IPR018062">
    <property type="entry name" value="HTH_AraC-typ_CS"/>
</dbReference>
<accession>A0AAU8NL56</accession>
<evidence type="ECO:0000256" key="3">
    <source>
        <dbReference type="ARBA" id="ARBA00023163"/>
    </source>
</evidence>
<dbReference type="GO" id="GO:0003700">
    <property type="term" value="F:DNA-binding transcription factor activity"/>
    <property type="evidence" value="ECO:0007669"/>
    <property type="project" value="InterPro"/>
</dbReference>
<gene>
    <name evidence="5" type="ORF">ABXS70_11380</name>
</gene>
<name>A0AAU8NL56_9BACL</name>
<dbReference type="PROSITE" id="PS00041">
    <property type="entry name" value="HTH_ARAC_FAMILY_1"/>
    <property type="match status" value="1"/>
</dbReference>
<dbReference type="PROSITE" id="PS01124">
    <property type="entry name" value="HTH_ARAC_FAMILY_2"/>
    <property type="match status" value="1"/>
</dbReference>
<dbReference type="GO" id="GO:0043565">
    <property type="term" value="F:sequence-specific DNA binding"/>
    <property type="evidence" value="ECO:0007669"/>
    <property type="project" value="InterPro"/>
</dbReference>
<evidence type="ECO:0000313" key="5">
    <source>
        <dbReference type="EMBL" id="XCP97257.1"/>
    </source>
</evidence>
<dbReference type="PANTHER" id="PTHR43280:SF34">
    <property type="entry name" value="ARAC-FAMILY TRANSCRIPTIONAL REGULATOR"/>
    <property type="match status" value="1"/>
</dbReference>
<dbReference type="InterPro" id="IPR018060">
    <property type="entry name" value="HTH_AraC"/>
</dbReference>
<proteinExistence type="predicted"/>
<dbReference type="AlphaFoldDB" id="A0AAU8NL56"/>
<protein>
    <submittedName>
        <fullName evidence="5">Helix-turn-helix domain-containing protein</fullName>
    </submittedName>
</protein>
<dbReference type="RefSeq" id="WP_366295887.1">
    <property type="nucleotide sequence ID" value="NZ_CP159992.1"/>
</dbReference>
<keyword evidence="1" id="KW-0805">Transcription regulation</keyword>
<dbReference type="Pfam" id="PF12833">
    <property type="entry name" value="HTH_18"/>
    <property type="match status" value="1"/>
</dbReference>
<feature type="domain" description="HTH araC/xylS-type" evidence="4">
    <location>
        <begin position="312"/>
        <end position="410"/>
    </location>
</feature>
<dbReference type="SMART" id="SM00342">
    <property type="entry name" value="HTH_ARAC"/>
    <property type="match status" value="1"/>
</dbReference>
<sequence>MYNCSVENIEYICNMTHHLYNVPVYYVDNQYKLTYQVTPVNFPRNPLFPSEYEIMTDLFSNMEIQQFPVLRETIYLEKYFAIRIRADHQWNGSIIVGPIINFRMTEEIIRVTLSDLFTQADNKELKEYYDRVPVMSNFNFIHLSMVVYFMLYQEQLTLDDILMKNENERSKKELEIEQPYNQIIDDRQNNLIHTEIDKEKKLFDFIRLGRTDKVLETFHTIHKQGKKSVLSKTSYLRSQKNLAISLITLATRSAVEGGVYQEIAYNLSDLYILKIEELTDSQGVEDLMEDAVLDFAERVEHSKKHKYSKPINICRNYIFNHLNERITIAQLAQMTALNPNYLSNLFKKEVGISISQFILKTKIEEAQNLLMYSQYSLAEISILLNFYDQSYFAKVFKTYTGCTPKQFKDQRNNDK</sequence>
<evidence type="ECO:0000256" key="1">
    <source>
        <dbReference type="ARBA" id="ARBA00023015"/>
    </source>
</evidence>
<keyword evidence="2" id="KW-0238">DNA-binding</keyword>
<reference evidence="5" key="1">
    <citation type="submission" date="2024-05" db="EMBL/GenBank/DDBJ databases">
        <title>Draft genome assemblies of 36 bacteria isolated from hibernating arctic ground squirrels.</title>
        <authorList>
            <person name="McKee H."/>
            <person name="Mullen L."/>
            <person name="Drown D.M."/>
            <person name="Duddleston K.N."/>
        </authorList>
    </citation>
    <scope>NUCLEOTIDE SEQUENCE</scope>
    <source>
        <strain evidence="5">AN1007</strain>
    </source>
</reference>
<organism evidence="5">
    <name type="scientific">Paenibacillus sp. AN1007</name>
    <dbReference type="NCBI Taxonomy" id="3151385"/>
    <lineage>
        <taxon>Bacteria</taxon>
        <taxon>Bacillati</taxon>
        <taxon>Bacillota</taxon>
        <taxon>Bacilli</taxon>
        <taxon>Bacillales</taxon>
        <taxon>Paenibacillaceae</taxon>
        <taxon>Paenibacillus</taxon>
    </lineage>
</organism>